<dbReference type="EMBL" id="MZ326861">
    <property type="protein sequence ID" value="QYW02201.1"/>
    <property type="molecule type" value="Genomic_DNA"/>
</dbReference>
<evidence type="ECO:0000313" key="1">
    <source>
        <dbReference type="EMBL" id="QYW02201.1"/>
    </source>
</evidence>
<organism evidence="1 2">
    <name type="scientific">Stenotrophomonas phage Philippe</name>
    <dbReference type="NCBI Taxonomy" id="2859655"/>
    <lineage>
        <taxon>Viruses</taxon>
        <taxon>Duplodnaviria</taxon>
        <taxon>Heunggongvirae</taxon>
        <taxon>Uroviricota</taxon>
        <taxon>Caudoviricetes</taxon>
        <taxon>Schitoviridae</taxon>
        <taxon>Philippevirus</taxon>
        <taxon>Philippevirus philippe</taxon>
    </lineage>
</organism>
<accession>A0AAE8BJK1</accession>
<gene>
    <name evidence="1" type="ORF">CPT_Philippe_002</name>
</gene>
<evidence type="ECO:0000313" key="2">
    <source>
        <dbReference type="Proteomes" id="UP000827261"/>
    </source>
</evidence>
<dbReference type="Proteomes" id="UP000827261">
    <property type="component" value="Segment"/>
</dbReference>
<protein>
    <submittedName>
        <fullName evidence="1">Secreted protein</fullName>
    </submittedName>
</protein>
<name>A0AAE8BJK1_9CAUD</name>
<keyword evidence="2" id="KW-1185">Reference proteome</keyword>
<sequence length="105" mass="11103">MSNVRMASAALLGTVTQTASTVTNTIGVVSDGVDMLSLAVKDAKDAQQVRSKLNRVTLRDRLLREAALEATSADLEVAKHIEALGSAGKETFESNFKKLEAALAN</sequence>
<proteinExistence type="predicted"/>
<reference evidence="1" key="1">
    <citation type="submission" date="2021-06" db="EMBL/GenBank/DDBJ databases">
        <title>Complete genome sequence of Stenotrophomonas maltophilia phage Philippe.</title>
        <authorList>
            <person name="Vallavanatt I."/>
            <person name="Bartz M."/>
            <person name="Clark J."/>
            <person name="Burrowes B."/>
            <person name="Liu M."/>
            <person name="Gill J."/>
        </authorList>
    </citation>
    <scope>NUCLEOTIDE SEQUENCE</scope>
</reference>